<dbReference type="Proteomes" id="UP001156641">
    <property type="component" value="Unassembled WGS sequence"/>
</dbReference>
<dbReference type="EMBL" id="BSOS01000012">
    <property type="protein sequence ID" value="GLR66200.1"/>
    <property type="molecule type" value="Genomic_DNA"/>
</dbReference>
<dbReference type="InterPro" id="IPR036065">
    <property type="entry name" value="BolA-like_sf"/>
</dbReference>
<dbReference type="PANTHER" id="PTHR46230">
    <property type="match status" value="1"/>
</dbReference>
<protein>
    <submittedName>
        <fullName evidence="2">BolA family transcriptional regulator</fullName>
    </submittedName>
</protein>
<reference evidence="3" key="1">
    <citation type="journal article" date="2019" name="Int. J. Syst. Evol. Microbiol.">
        <title>The Global Catalogue of Microorganisms (GCM) 10K type strain sequencing project: providing services to taxonomists for standard genome sequencing and annotation.</title>
        <authorList>
            <consortium name="The Broad Institute Genomics Platform"/>
            <consortium name="The Broad Institute Genome Sequencing Center for Infectious Disease"/>
            <person name="Wu L."/>
            <person name="Ma J."/>
        </authorList>
    </citation>
    <scope>NUCLEOTIDE SEQUENCE [LARGE SCALE GENOMIC DNA]</scope>
    <source>
        <strain evidence="3">NBRC 112502</strain>
    </source>
</reference>
<gene>
    <name evidence="2" type="ORF">GCM10010909_08790</name>
</gene>
<dbReference type="PANTHER" id="PTHR46230:SF7">
    <property type="entry name" value="BOLA-LIKE PROTEIN 1"/>
    <property type="match status" value="1"/>
</dbReference>
<evidence type="ECO:0000313" key="2">
    <source>
        <dbReference type="EMBL" id="GLR66200.1"/>
    </source>
</evidence>
<accession>A0ABQ6A7Z7</accession>
<proteinExistence type="inferred from homology"/>
<dbReference type="RefSeq" id="WP_284256864.1">
    <property type="nucleotide sequence ID" value="NZ_BSOS01000012.1"/>
</dbReference>
<name>A0ABQ6A7Z7_9PROT</name>
<dbReference type="Gene3D" id="3.30.300.90">
    <property type="entry name" value="BolA-like"/>
    <property type="match status" value="1"/>
</dbReference>
<sequence length="94" mass="10440">MTNRYERIHDLLEAAFAPVRLEVIDESRKHASHAARNGLEAGETHYRVLMVSPVFAGQSRLARSRAVHDALAAELNTGLHALSLILRTPEEAQD</sequence>
<dbReference type="PIRSF" id="PIRSF003113">
    <property type="entry name" value="BolA"/>
    <property type="match status" value="1"/>
</dbReference>
<evidence type="ECO:0000313" key="3">
    <source>
        <dbReference type="Proteomes" id="UP001156641"/>
    </source>
</evidence>
<comment type="similarity">
    <text evidence="1">Belongs to the BolA/IbaG family.</text>
</comment>
<keyword evidence="3" id="KW-1185">Reference proteome</keyword>
<dbReference type="SUPFAM" id="SSF82657">
    <property type="entry name" value="BolA-like"/>
    <property type="match status" value="1"/>
</dbReference>
<organism evidence="2 3">
    <name type="scientific">Acidocella aquatica</name>
    <dbReference type="NCBI Taxonomy" id="1922313"/>
    <lineage>
        <taxon>Bacteria</taxon>
        <taxon>Pseudomonadati</taxon>
        <taxon>Pseudomonadota</taxon>
        <taxon>Alphaproteobacteria</taxon>
        <taxon>Acetobacterales</taxon>
        <taxon>Acidocellaceae</taxon>
        <taxon>Acidocella</taxon>
    </lineage>
</organism>
<dbReference type="Pfam" id="PF01722">
    <property type="entry name" value="BolA"/>
    <property type="match status" value="1"/>
</dbReference>
<dbReference type="InterPro" id="IPR002634">
    <property type="entry name" value="BolA"/>
</dbReference>
<comment type="caution">
    <text evidence="2">The sequence shown here is derived from an EMBL/GenBank/DDBJ whole genome shotgun (WGS) entry which is preliminary data.</text>
</comment>
<evidence type="ECO:0000256" key="1">
    <source>
        <dbReference type="RuleBase" id="RU003860"/>
    </source>
</evidence>